<sequence length="181" mass="20223">IFQTNFDDDSDCTEWERLAAEFAKLTGSKANRPTYKSSVPSLKEAWESYESRWSRLSAPHPAGSLATATPLRLGFRDIPWPVLHQPTRAADLELHLTEGHISSFILSTSHPTSGQQSSLASSPNLDSRTRRLRIREALLRWHPDKIARILASIQSDDERSAVKDGAEIVARHLNALLARDS</sequence>
<reference evidence="1" key="1">
    <citation type="submission" date="2021-06" db="EMBL/GenBank/DDBJ databases">
        <authorList>
            <person name="Kallberg Y."/>
            <person name="Tangrot J."/>
            <person name="Rosling A."/>
        </authorList>
    </citation>
    <scope>NUCLEOTIDE SEQUENCE</scope>
    <source>
        <strain evidence="1">CL356</strain>
    </source>
</reference>
<evidence type="ECO:0000313" key="1">
    <source>
        <dbReference type="EMBL" id="CAG8718973.1"/>
    </source>
</evidence>
<comment type="caution">
    <text evidence="1">The sequence shown here is derived from an EMBL/GenBank/DDBJ whole genome shotgun (WGS) entry which is preliminary data.</text>
</comment>
<name>A0ACA9PSG7_9GLOM</name>
<protein>
    <submittedName>
        <fullName evidence="1">9563_t:CDS:1</fullName>
    </submittedName>
</protein>
<keyword evidence="2" id="KW-1185">Reference proteome</keyword>
<dbReference type="Proteomes" id="UP000789525">
    <property type="component" value="Unassembled WGS sequence"/>
</dbReference>
<organism evidence="1 2">
    <name type="scientific">Acaulospora colombiana</name>
    <dbReference type="NCBI Taxonomy" id="27376"/>
    <lineage>
        <taxon>Eukaryota</taxon>
        <taxon>Fungi</taxon>
        <taxon>Fungi incertae sedis</taxon>
        <taxon>Mucoromycota</taxon>
        <taxon>Glomeromycotina</taxon>
        <taxon>Glomeromycetes</taxon>
        <taxon>Diversisporales</taxon>
        <taxon>Acaulosporaceae</taxon>
        <taxon>Acaulospora</taxon>
    </lineage>
</organism>
<dbReference type="EMBL" id="CAJVPT010037968">
    <property type="protein sequence ID" value="CAG8718973.1"/>
    <property type="molecule type" value="Genomic_DNA"/>
</dbReference>
<gene>
    <name evidence="1" type="ORF">ACOLOM_LOCUS11048</name>
</gene>
<accession>A0ACA9PSG7</accession>
<feature type="non-terminal residue" evidence="1">
    <location>
        <position position="1"/>
    </location>
</feature>
<evidence type="ECO:0000313" key="2">
    <source>
        <dbReference type="Proteomes" id="UP000789525"/>
    </source>
</evidence>
<proteinExistence type="predicted"/>